<keyword evidence="1" id="KW-0472">Membrane</keyword>
<organism evidence="2">
    <name type="scientific">marine sediment metagenome</name>
    <dbReference type="NCBI Taxonomy" id="412755"/>
    <lineage>
        <taxon>unclassified sequences</taxon>
        <taxon>metagenomes</taxon>
        <taxon>ecological metagenomes</taxon>
    </lineage>
</organism>
<dbReference type="EMBL" id="LAZR01000265">
    <property type="protein sequence ID" value="KKN78289.1"/>
    <property type="molecule type" value="Genomic_DNA"/>
</dbReference>
<dbReference type="AlphaFoldDB" id="A0A0F9TGA2"/>
<sequence>MTRGVVAQGVRWLVLVAVIVALAVLIIIQQRTINDYKIITQAHEQAGQEYREVIAELVERIK</sequence>
<comment type="caution">
    <text evidence="2">The sequence shown here is derived from an EMBL/GenBank/DDBJ whole genome shotgun (WGS) entry which is preliminary data.</text>
</comment>
<protein>
    <submittedName>
        <fullName evidence="2">Uncharacterized protein</fullName>
    </submittedName>
</protein>
<gene>
    <name evidence="2" type="ORF">LCGC14_0351480</name>
</gene>
<proteinExistence type="predicted"/>
<name>A0A0F9TGA2_9ZZZZ</name>
<keyword evidence="1" id="KW-0812">Transmembrane</keyword>
<keyword evidence="1" id="KW-1133">Transmembrane helix</keyword>
<evidence type="ECO:0000313" key="2">
    <source>
        <dbReference type="EMBL" id="KKN78289.1"/>
    </source>
</evidence>
<accession>A0A0F9TGA2</accession>
<reference evidence="2" key="1">
    <citation type="journal article" date="2015" name="Nature">
        <title>Complex archaea that bridge the gap between prokaryotes and eukaryotes.</title>
        <authorList>
            <person name="Spang A."/>
            <person name="Saw J.H."/>
            <person name="Jorgensen S.L."/>
            <person name="Zaremba-Niedzwiedzka K."/>
            <person name="Martijn J."/>
            <person name="Lind A.E."/>
            <person name="van Eijk R."/>
            <person name="Schleper C."/>
            <person name="Guy L."/>
            <person name="Ettema T.J."/>
        </authorList>
    </citation>
    <scope>NUCLEOTIDE SEQUENCE</scope>
</reference>
<feature type="transmembrane region" description="Helical" evidence="1">
    <location>
        <begin position="12"/>
        <end position="28"/>
    </location>
</feature>
<evidence type="ECO:0000256" key="1">
    <source>
        <dbReference type="SAM" id="Phobius"/>
    </source>
</evidence>